<reference evidence="15" key="1">
    <citation type="submission" date="2025-08" db="UniProtKB">
        <authorList>
            <consortium name="RefSeq"/>
        </authorList>
    </citation>
    <scope>IDENTIFICATION</scope>
    <source>
        <tissue evidence="15">Whole sample</tissue>
    </source>
</reference>
<dbReference type="InterPro" id="IPR006026">
    <property type="entry name" value="Peptidase_Metallo"/>
</dbReference>
<feature type="binding site" evidence="8">
    <location>
        <position position="275"/>
    </location>
    <ligand>
        <name>Zn(2+)</name>
        <dbReference type="ChEBI" id="CHEBI:29105"/>
        <note>catalytic</note>
    </ligand>
</feature>
<dbReference type="Gene3D" id="3.40.390.10">
    <property type="entry name" value="Collagenase (Catalytic Domain)"/>
    <property type="match status" value="1"/>
</dbReference>
<evidence type="ECO:0000256" key="6">
    <source>
        <dbReference type="ARBA" id="ARBA00023157"/>
    </source>
</evidence>
<name>A0A8B8AGM2_CRAVI</name>
<evidence type="ECO:0000259" key="12">
    <source>
        <dbReference type="PROSITE" id="PS50060"/>
    </source>
</evidence>
<dbReference type="Pfam" id="PF01400">
    <property type="entry name" value="Astacin"/>
    <property type="match status" value="1"/>
</dbReference>
<evidence type="ECO:0000313" key="14">
    <source>
        <dbReference type="Proteomes" id="UP000694844"/>
    </source>
</evidence>
<feature type="domain" description="Peptidase M12A" evidence="13">
    <location>
        <begin position="176"/>
        <end position="377"/>
    </location>
</feature>
<dbReference type="PRINTS" id="PR00480">
    <property type="entry name" value="ASTACIN"/>
</dbReference>
<dbReference type="PANTHER" id="PTHR10127">
    <property type="entry name" value="DISCOIDIN, CUB, EGF, LAMININ , AND ZINC METALLOPROTEASE DOMAIN CONTAINING"/>
    <property type="match status" value="1"/>
</dbReference>
<dbReference type="PROSITE" id="PS00022">
    <property type="entry name" value="EGF_1"/>
    <property type="match status" value="1"/>
</dbReference>
<comment type="cofactor">
    <cofactor evidence="8 9">
        <name>Zn(2+)</name>
        <dbReference type="ChEBI" id="CHEBI:29105"/>
    </cofactor>
    <text evidence="8 9">Binds 1 zinc ion per subunit.</text>
</comment>
<gene>
    <name evidence="15" type="primary">LOC111101958</name>
</gene>
<feature type="active site" evidence="8">
    <location>
        <position position="276"/>
    </location>
</feature>
<dbReference type="Pfam" id="PF00431">
    <property type="entry name" value="CUB"/>
    <property type="match status" value="1"/>
</dbReference>
<keyword evidence="2 8" id="KW-0479">Metal-binding</keyword>
<sequence>MVGSGASFCRGTVWLSLVSAVCLSVCPSVSGIPEEKVTDVGDGRIKKTLPLEEKGPIYSMRGARALGLAPPPTRGRGRHRSRRSGRIKRDLFHEIRSGDLLDVANVDPDSDLGILRKGMFIKINGTEYQSRVDFSKSRDHAGEAMDSHKYTHLQKVVRGMESEYANETNRRRQKRNFVLSNNYLWPGGIVPFVIDPNQGTWFYQMVINGMNQVMGLTCIKFAPVGSALANTVGHSNYLYIISSTGCWSYVGMIGWGQQLLSLQNSGCVTIPIIIHELLHALGMEHEQSRTDRDDYVIMHWNNIQGGTGNRNMFKINTRDRNPYDLESVLQYRLNAFAIDYRYPTITVRDSKLSFLADTATGLMFYDTKDISVNYQCTQHCGSVTCQNGGFLNSGGYSNCTCFCPADLYGATCEQVATSYECGGIIELSAGEERTITSLGWPNAYTLGRRCVWLVKGPAANHLKLTIDSLSASYNSYQCYHWLEIRYNLAGQTGPKLCGYRAAESYVTTDDELKNQMILKFDSLTTDRAALNGFTLRVQSLESGCLNSHCVFGTCRVSDGVCVCQGDYTGTRCNQLGSVLRVAAGFESTEGLSFLQNEGNSYDWVMASGSTTTENTGPSGAQDGSSYMYLESSAPHIEGDYATLTSSAVTFTETTPRCLQFYYSMYGADMGSLSVYYQSGTGARTLAWTRSGDQGNQWHFAQVDFPSVPDFRVSFDGVRGSGFLSDIGLDNVQLFSLSCSKYIVSH</sequence>
<dbReference type="Gene3D" id="2.60.120.200">
    <property type="match status" value="1"/>
</dbReference>
<evidence type="ECO:0000259" key="13">
    <source>
        <dbReference type="PROSITE" id="PS51864"/>
    </source>
</evidence>
<dbReference type="Pfam" id="PF00629">
    <property type="entry name" value="MAM"/>
    <property type="match status" value="1"/>
</dbReference>
<dbReference type="PROSITE" id="PS51864">
    <property type="entry name" value="ASTACIN"/>
    <property type="match status" value="1"/>
</dbReference>
<dbReference type="RefSeq" id="XP_022290320.1">
    <property type="nucleotide sequence ID" value="XM_022434612.1"/>
</dbReference>
<keyword evidence="3 8" id="KW-0378">Hydrolase</keyword>
<feature type="domain" description="MAM" evidence="12">
    <location>
        <begin position="581"/>
        <end position="740"/>
    </location>
</feature>
<feature type="domain" description="CUB" evidence="11">
    <location>
        <begin position="421"/>
        <end position="540"/>
    </location>
</feature>
<dbReference type="PROSITE" id="PS50060">
    <property type="entry name" value="MAM_2"/>
    <property type="match status" value="1"/>
</dbReference>
<dbReference type="InterPro" id="IPR000998">
    <property type="entry name" value="MAM_dom"/>
</dbReference>
<keyword evidence="1 8" id="KW-0645">Protease</keyword>
<evidence type="ECO:0000256" key="5">
    <source>
        <dbReference type="ARBA" id="ARBA00023049"/>
    </source>
</evidence>
<dbReference type="PROSITE" id="PS01180">
    <property type="entry name" value="CUB"/>
    <property type="match status" value="1"/>
</dbReference>
<dbReference type="InterPro" id="IPR000742">
    <property type="entry name" value="EGF"/>
</dbReference>
<dbReference type="GeneID" id="111101958"/>
<protein>
    <recommendedName>
        <fullName evidence="9">Metalloendopeptidase</fullName>
        <ecNumber evidence="9">3.4.24.-</ecNumber>
    </recommendedName>
</protein>
<evidence type="ECO:0000256" key="4">
    <source>
        <dbReference type="ARBA" id="ARBA00022833"/>
    </source>
</evidence>
<dbReference type="GO" id="GO:0004222">
    <property type="term" value="F:metalloendopeptidase activity"/>
    <property type="evidence" value="ECO:0007669"/>
    <property type="project" value="UniProtKB-UniRule"/>
</dbReference>
<dbReference type="InterPro" id="IPR024079">
    <property type="entry name" value="MetalloPept_cat_dom_sf"/>
</dbReference>
<dbReference type="Gene3D" id="2.60.120.290">
    <property type="entry name" value="Spermadhesin, CUB domain"/>
    <property type="match status" value="1"/>
</dbReference>
<feature type="chain" id="PRO_5034927370" description="Metalloendopeptidase" evidence="9">
    <location>
        <begin position="32"/>
        <end position="745"/>
    </location>
</feature>
<dbReference type="SMART" id="SM00235">
    <property type="entry name" value="ZnMc"/>
    <property type="match status" value="1"/>
</dbReference>
<dbReference type="InterPro" id="IPR001506">
    <property type="entry name" value="Peptidase_M12A"/>
</dbReference>
<organism evidence="14 15">
    <name type="scientific">Crassostrea virginica</name>
    <name type="common">Eastern oyster</name>
    <dbReference type="NCBI Taxonomy" id="6565"/>
    <lineage>
        <taxon>Eukaryota</taxon>
        <taxon>Metazoa</taxon>
        <taxon>Spiralia</taxon>
        <taxon>Lophotrochozoa</taxon>
        <taxon>Mollusca</taxon>
        <taxon>Bivalvia</taxon>
        <taxon>Autobranchia</taxon>
        <taxon>Pteriomorphia</taxon>
        <taxon>Ostreida</taxon>
        <taxon>Ostreoidea</taxon>
        <taxon>Ostreidae</taxon>
        <taxon>Crassostrea</taxon>
    </lineage>
</organism>
<dbReference type="GO" id="GO:0006508">
    <property type="term" value="P:proteolysis"/>
    <property type="evidence" value="ECO:0007669"/>
    <property type="project" value="UniProtKB-KW"/>
</dbReference>
<comment type="caution">
    <text evidence="7">Lacks conserved residue(s) required for the propagation of feature annotation.</text>
</comment>
<dbReference type="KEGG" id="cvn:111101958"/>
<dbReference type="InterPro" id="IPR035914">
    <property type="entry name" value="Sperma_CUB_dom_sf"/>
</dbReference>
<keyword evidence="6" id="KW-1015">Disulfide bond</keyword>
<evidence type="ECO:0000256" key="9">
    <source>
        <dbReference type="RuleBase" id="RU361183"/>
    </source>
</evidence>
<dbReference type="AlphaFoldDB" id="A0A8B8AGM2"/>
<dbReference type="SUPFAM" id="SSF55486">
    <property type="entry name" value="Metalloproteases ('zincins'), catalytic domain"/>
    <property type="match status" value="1"/>
</dbReference>
<evidence type="ECO:0000256" key="1">
    <source>
        <dbReference type="ARBA" id="ARBA00022670"/>
    </source>
</evidence>
<evidence type="ECO:0000256" key="8">
    <source>
        <dbReference type="PROSITE-ProRule" id="PRU01211"/>
    </source>
</evidence>
<dbReference type="SMART" id="SM00137">
    <property type="entry name" value="MAM"/>
    <property type="match status" value="1"/>
</dbReference>
<feature type="binding site" evidence="8">
    <location>
        <position position="285"/>
    </location>
    <ligand>
        <name>Zn(2+)</name>
        <dbReference type="ChEBI" id="CHEBI:29105"/>
        <note>catalytic</note>
    </ligand>
</feature>
<dbReference type="OrthoDB" id="6131090at2759"/>
<dbReference type="Proteomes" id="UP000694844">
    <property type="component" value="Chromosome 6"/>
</dbReference>
<feature type="region of interest" description="Disordered" evidence="10">
    <location>
        <begin position="65"/>
        <end position="87"/>
    </location>
</feature>
<dbReference type="CDD" id="cd06263">
    <property type="entry name" value="MAM"/>
    <property type="match status" value="1"/>
</dbReference>
<dbReference type="PANTHER" id="PTHR10127:SF780">
    <property type="entry name" value="METALLOENDOPEPTIDASE"/>
    <property type="match status" value="1"/>
</dbReference>
<accession>A0A8B8AGM2</accession>
<evidence type="ECO:0000256" key="7">
    <source>
        <dbReference type="PROSITE-ProRule" id="PRU00059"/>
    </source>
</evidence>
<dbReference type="CDD" id="cd00041">
    <property type="entry name" value="CUB"/>
    <property type="match status" value="1"/>
</dbReference>
<dbReference type="InterPro" id="IPR000859">
    <property type="entry name" value="CUB_dom"/>
</dbReference>
<dbReference type="EC" id="3.4.24.-" evidence="9"/>
<dbReference type="SUPFAM" id="SSF49854">
    <property type="entry name" value="Spermadhesin, CUB domain"/>
    <property type="match status" value="1"/>
</dbReference>
<evidence type="ECO:0000256" key="3">
    <source>
        <dbReference type="ARBA" id="ARBA00022801"/>
    </source>
</evidence>
<dbReference type="GO" id="GO:0016020">
    <property type="term" value="C:membrane"/>
    <property type="evidence" value="ECO:0007669"/>
    <property type="project" value="InterPro"/>
</dbReference>
<keyword evidence="4 8" id="KW-0862">Zinc</keyword>
<evidence type="ECO:0000256" key="2">
    <source>
        <dbReference type="ARBA" id="ARBA00022723"/>
    </source>
</evidence>
<feature type="compositionally biased region" description="Basic residues" evidence="10">
    <location>
        <begin position="75"/>
        <end position="86"/>
    </location>
</feature>
<proteinExistence type="predicted"/>
<feature type="binding site" evidence="8">
    <location>
        <position position="279"/>
    </location>
    <ligand>
        <name>Zn(2+)</name>
        <dbReference type="ChEBI" id="CHEBI:29105"/>
        <note>catalytic</note>
    </ligand>
</feature>
<keyword evidence="9" id="KW-0732">Signal</keyword>
<feature type="signal peptide" evidence="9">
    <location>
        <begin position="1"/>
        <end position="31"/>
    </location>
</feature>
<dbReference type="SMART" id="SM00042">
    <property type="entry name" value="CUB"/>
    <property type="match status" value="1"/>
</dbReference>
<dbReference type="InterPro" id="IPR013320">
    <property type="entry name" value="ConA-like_dom_sf"/>
</dbReference>
<evidence type="ECO:0000256" key="10">
    <source>
        <dbReference type="SAM" id="MobiDB-lite"/>
    </source>
</evidence>
<dbReference type="GO" id="GO:0008270">
    <property type="term" value="F:zinc ion binding"/>
    <property type="evidence" value="ECO:0007669"/>
    <property type="project" value="UniProtKB-UniRule"/>
</dbReference>
<evidence type="ECO:0000259" key="11">
    <source>
        <dbReference type="PROSITE" id="PS01180"/>
    </source>
</evidence>
<keyword evidence="14" id="KW-1185">Reference proteome</keyword>
<keyword evidence="5 8" id="KW-0482">Metalloprotease</keyword>
<evidence type="ECO:0000313" key="15">
    <source>
        <dbReference type="RefSeq" id="XP_022290320.1"/>
    </source>
</evidence>
<dbReference type="SUPFAM" id="SSF49899">
    <property type="entry name" value="Concanavalin A-like lectins/glucanases"/>
    <property type="match status" value="1"/>
</dbReference>